<dbReference type="OrthoDB" id="8596394at2"/>
<dbReference type="InterPro" id="IPR053716">
    <property type="entry name" value="Flag_assembly_chemotaxis_eff"/>
</dbReference>
<dbReference type="GO" id="GO:0005886">
    <property type="term" value="C:plasma membrane"/>
    <property type="evidence" value="ECO:0007669"/>
    <property type="project" value="UniProtKB-SubCell"/>
</dbReference>
<keyword evidence="13" id="KW-0282">Flagellum</keyword>
<keyword evidence="7" id="KW-1005">Bacterial flagellum biogenesis</keyword>
<keyword evidence="13" id="KW-0966">Cell projection</keyword>
<evidence type="ECO:0000256" key="9">
    <source>
        <dbReference type="ARBA" id="ARBA00023136"/>
    </source>
</evidence>
<evidence type="ECO:0000256" key="7">
    <source>
        <dbReference type="ARBA" id="ARBA00022795"/>
    </source>
</evidence>
<evidence type="ECO:0000256" key="6">
    <source>
        <dbReference type="ARBA" id="ARBA00022500"/>
    </source>
</evidence>
<feature type="coiled-coil region" evidence="11">
    <location>
        <begin position="19"/>
        <end position="46"/>
    </location>
</feature>
<accession>A0A368XSM3</accession>
<dbReference type="GO" id="GO:0009288">
    <property type="term" value="C:bacterial-type flagellum"/>
    <property type="evidence" value="ECO:0007669"/>
    <property type="project" value="InterPro"/>
</dbReference>
<evidence type="ECO:0000313" key="14">
    <source>
        <dbReference type="Proteomes" id="UP000252884"/>
    </source>
</evidence>
<feature type="compositionally biased region" description="Basic and acidic residues" evidence="12">
    <location>
        <begin position="124"/>
        <end position="136"/>
    </location>
</feature>
<keyword evidence="9" id="KW-0472">Membrane</keyword>
<proteinExistence type="inferred from homology"/>
<evidence type="ECO:0000256" key="2">
    <source>
        <dbReference type="ARBA" id="ARBA00010004"/>
    </source>
</evidence>
<keyword evidence="10" id="KW-1006">Bacterial flagellum protein export</keyword>
<keyword evidence="13" id="KW-0969">Cilium</keyword>
<protein>
    <recommendedName>
        <fullName evidence="3">Flagellar FliJ protein</fullName>
    </recommendedName>
</protein>
<dbReference type="GO" id="GO:0071973">
    <property type="term" value="P:bacterial-type flagellum-dependent cell motility"/>
    <property type="evidence" value="ECO:0007669"/>
    <property type="project" value="InterPro"/>
</dbReference>
<comment type="subcellular location">
    <subcellularLocation>
        <location evidence="1">Cell membrane</location>
        <topology evidence="1">Peripheral membrane protein</topology>
        <orientation evidence="1">Cytoplasmic side</orientation>
    </subcellularLocation>
</comment>
<comment type="similarity">
    <text evidence="2">Belongs to the FliJ family.</text>
</comment>
<dbReference type="InterPro" id="IPR012823">
    <property type="entry name" value="Flagell_FliJ"/>
</dbReference>
<name>A0A368XSM3_9BURK</name>
<keyword evidence="6" id="KW-0145">Chemotaxis</keyword>
<keyword evidence="14" id="KW-1185">Reference proteome</keyword>
<dbReference type="Pfam" id="PF02050">
    <property type="entry name" value="FliJ"/>
    <property type="match status" value="1"/>
</dbReference>
<keyword evidence="11" id="KW-0175">Coiled coil</keyword>
<gene>
    <name evidence="13" type="ORF">DES41_105432</name>
</gene>
<evidence type="ECO:0000256" key="5">
    <source>
        <dbReference type="ARBA" id="ARBA00022475"/>
    </source>
</evidence>
<dbReference type="GO" id="GO:0006935">
    <property type="term" value="P:chemotaxis"/>
    <property type="evidence" value="ECO:0007669"/>
    <property type="project" value="UniProtKB-KW"/>
</dbReference>
<evidence type="ECO:0000256" key="11">
    <source>
        <dbReference type="SAM" id="Coils"/>
    </source>
</evidence>
<keyword evidence="4" id="KW-0813">Transport</keyword>
<dbReference type="EMBL" id="QPJK01000005">
    <property type="protein sequence ID" value="RCW70489.1"/>
    <property type="molecule type" value="Genomic_DNA"/>
</dbReference>
<evidence type="ECO:0000256" key="3">
    <source>
        <dbReference type="ARBA" id="ARBA00020392"/>
    </source>
</evidence>
<dbReference type="RefSeq" id="WP_114469417.1">
    <property type="nucleotide sequence ID" value="NZ_QPJK01000005.1"/>
</dbReference>
<dbReference type="Proteomes" id="UP000252884">
    <property type="component" value="Unassembled WGS sequence"/>
</dbReference>
<reference evidence="13 14" key="1">
    <citation type="submission" date="2018-07" db="EMBL/GenBank/DDBJ databases">
        <title>Genomic Encyclopedia of Type Strains, Phase IV (KMG-IV): sequencing the most valuable type-strain genomes for metagenomic binning, comparative biology and taxonomic classification.</title>
        <authorList>
            <person name="Goeker M."/>
        </authorList>
    </citation>
    <scope>NUCLEOTIDE SEQUENCE [LARGE SCALE GENOMIC DNA]</scope>
    <source>
        <strain evidence="13 14">DSM 21634</strain>
    </source>
</reference>
<evidence type="ECO:0000256" key="10">
    <source>
        <dbReference type="ARBA" id="ARBA00023225"/>
    </source>
</evidence>
<evidence type="ECO:0000256" key="4">
    <source>
        <dbReference type="ARBA" id="ARBA00022448"/>
    </source>
</evidence>
<sequence length="145" mass="16816">MTNTRHPEPALSRLADLREREVERRQTELAEQLADAERRRRNQDRLDSLWRTSTTSGTLSPLASLNCANYKQNVMELAERHRGDLSRQEQAVDRARLALLTAARRQGAIDQVLAQRLQEHGRALRSAEQKRQDEIARQSWLRRAP</sequence>
<keyword evidence="8" id="KW-0653">Protein transport</keyword>
<dbReference type="Gene3D" id="1.10.287.1700">
    <property type="match status" value="1"/>
</dbReference>
<keyword evidence="5" id="KW-1003">Cell membrane</keyword>
<evidence type="ECO:0000256" key="1">
    <source>
        <dbReference type="ARBA" id="ARBA00004413"/>
    </source>
</evidence>
<dbReference type="GO" id="GO:0015031">
    <property type="term" value="P:protein transport"/>
    <property type="evidence" value="ECO:0007669"/>
    <property type="project" value="UniProtKB-KW"/>
</dbReference>
<dbReference type="GO" id="GO:0044781">
    <property type="term" value="P:bacterial-type flagellum organization"/>
    <property type="evidence" value="ECO:0007669"/>
    <property type="project" value="UniProtKB-KW"/>
</dbReference>
<evidence type="ECO:0000256" key="12">
    <source>
        <dbReference type="SAM" id="MobiDB-lite"/>
    </source>
</evidence>
<feature type="region of interest" description="Disordered" evidence="12">
    <location>
        <begin position="124"/>
        <end position="145"/>
    </location>
</feature>
<evidence type="ECO:0000313" key="13">
    <source>
        <dbReference type="EMBL" id="RCW70489.1"/>
    </source>
</evidence>
<dbReference type="AlphaFoldDB" id="A0A368XSM3"/>
<evidence type="ECO:0000256" key="8">
    <source>
        <dbReference type="ARBA" id="ARBA00022927"/>
    </source>
</evidence>
<comment type="caution">
    <text evidence="13">The sequence shown here is derived from an EMBL/GenBank/DDBJ whole genome shotgun (WGS) entry which is preliminary data.</text>
</comment>
<organism evidence="13 14">
    <name type="scientific">Pseudorhodoferax soli</name>
    <dbReference type="NCBI Taxonomy" id="545864"/>
    <lineage>
        <taxon>Bacteria</taxon>
        <taxon>Pseudomonadati</taxon>
        <taxon>Pseudomonadota</taxon>
        <taxon>Betaproteobacteria</taxon>
        <taxon>Burkholderiales</taxon>
        <taxon>Comamonadaceae</taxon>
    </lineage>
</organism>